<dbReference type="EMBL" id="JAODUO010000143">
    <property type="protein sequence ID" value="KAK2188103.1"/>
    <property type="molecule type" value="Genomic_DNA"/>
</dbReference>
<dbReference type="Proteomes" id="UP001209878">
    <property type="component" value="Unassembled WGS sequence"/>
</dbReference>
<organism evidence="1 2">
    <name type="scientific">Ridgeia piscesae</name>
    <name type="common">Tubeworm</name>
    <dbReference type="NCBI Taxonomy" id="27915"/>
    <lineage>
        <taxon>Eukaryota</taxon>
        <taxon>Metazoa</taxon>
        <taxon>Spiralia</taxon>
        <taxon>Lophotrochozoa</taxon>
        <taxon>Annelida</taxon>
        <taxon>Polychaeta</taxon>
        <taxon>Sedentaria</taxon>
        <taxon>Canalipalpata</taxon>
        <taxon>Sabellida</taxon>
        <taxon>Siboglinidae</taxon>
        <taxon>Ridgeia</taxon>
    </lineage>
</organism>
<gene>
    <name evidence="1" type="ORF">NP493_141g00002</name>
</gene>
<evidence type="ECO:0000313" key="2">
    <source>
        <dbReference type="Proteomes" id="UP001209878"/>
    </source>
</evidence>
<reference evidence="1" key="1">
    <citation type="journal article" date="2023" name="Mol. Biol. Evol.">
        <title>Third-Generation Sequencing Reveals the Adaptive Role of the Epigenome in Three Deep-Sea Polychaetes.</title>
        <authorList>
            <person name="Perez M."/>
            <person name="Aroh O."/>
            <person name="Sun Y."/>
            <person name="Lan Y."/>
            <person name="Juniper S.K."/>
            <person name="Young C.R."/>
            <person name="Angers B."/>
            <person name="Qian P.Y."/>
        </authorList>
    </citation>
    <scope>NUCLEOTIDE SEQUENCE</scope>
    <source>
        <strain evidence="1">R07B-5</strain>
    </source>
</reference>
<proteinExistence type="predicted"/>
<keyword evidence="2" id="KW-1185">Reference proteome</keyword>
<accession>A0AAD9UG10</accession>
<sequence>MASLCIGEPDSLHVEHGKSNGSEDWQVVGVGRQADLQARKRGNHQRKTWEDTYVHWQGFRPSFGQEGKQANQHTTSAHVYSQYITHGSLPSVPVTRYLHHTATGHGKMKLCTQFINIYITVHCSS</sequence>
<name>A0AAD9UG10_RIDPI</name>
<evidence type="ECO:0000313" key="1">
    <source>
        <dbReference type="EMBL" id="KAK2188103.1"/>
    </source>
</evidence>
<comment type="caution">
    <text evidence="1">The sequence shown here is derived from an EMBL/GenBank/DDBJ whole genome shotgun (WGS) entry which is preliminary data.</text>
</comment>
<dbReference type="AlphaFoldDB" id="A0AAD9UG10"/>
<protein>
    <submittedName>
        <fullName evidence="1">Uncharacterized protein</fullName>
    </submittedName>
</protein>